<proteinExistence type="predicted"/>
<dbReference type="EMBL" id="CP141615">
    <property type="protein sequence ID" value="WRP16653.1"/>
    <property type="molecule type" value="Genomic_DNA"/>
</dbReference>
<dbReference type="RefSeq" id="WP_324715925.1">
    <property type="nucleotide sequence ID" value="NZ_CP141615.1"/>
</dbReference>
<dbReference type="Proteomes" id="UP001332192">
    <property type="component" value="Chromosome"/>
</dbReference>
<evidence type="ECO:0000256" key="1">
    <source>
        <dbReference type="SAM" id="SignalP"/>
    </source>
</evidence>
<reference evidence="2 3" key="1">
    <citation type="journal article" date="2024" name="Front. Microbiol.">
        <title>Novel thermophilic genera Geochorda gen. nov. and Carboxydochorda gen. nov. from the deep terrestrial subsurface reveal the ecophysiological diversity in the class Limnochordia.</title>
        <authorList>
            <person name="Karnachuk O.V."/>
            <person name="Lukina A.P."/>
            <person name="Avakyan M.R."/>
            <person name="Kadnikov V.V."/>
            <person name="Begmatov S."/>
            <person name="Beletsky A.V."/>
            <person name="Vlasova K.G."/>
            <person name="Novikov A.A."/>
            <person name="Shcherbakova V.A."/>
            <person name="Mardanov A.V."/>
            <person name="Ravin N.V."/>
        </authorList>
    </citation>
    <scope>NUCLEOTIDE SEQUENCE [LARGE SCALE GENOMIC DNA]</scope>
    <source>
        <strain evidence="2 3">L945</strain>
    </source>
</reference>
<dbReference type="Gene3D" id="2.50.20.10">
    <property type="entry name" value="Lipoprotein localisation LolA/LolB/LppX"/>
    <property type="match status" value="1"/>
</dbReference>
<gene>
    <name evidence="2" type="ORF">U7230_11205</name>
</gene>
<keyword evidence="3" id="KW-1185">Reference proteome</keyword>
<accession>A0ABZ1BVM3</accession>
<sequence>MAARLLVLALTGTTWLLAVPGARAAAASADDNALAGRPAEPPPSLEAIMDQVRRTTRLIDAPSRVRQLYRAQAFGRTWDFEAFVTKESDRVVVQSEDAPWFLPRRLQLDVVQVVDLLDGYHLRLVPEQPVSGSADRWVIEGVPAAGRSGARYVRFWVERATGLVTHLDLAYWWGRLIIDQGYQRVGAYTVLDWQNVRIEPLHVQVYVRYREYRFGS</sequence>
<organism evidence="2 3">
    <name type="scientific">Carboxydichorda subterranea</name>
    <dbReference type="NCBI Taxonomy" id="3109565"/>
    <lineage>
        <taxon>Bacteria</taxon>
        <taxon>Bacillati</taxon>
        <taxon>Bacillota</taxon>
        <taxon>Limnochordia</taxon>
        <taxon>Limnochordales</taxon>
        <taxon>Geochordaceae</taxon>
        <taxon>Carboxydichorda</taxon>
    </lineage>
</organism>
<keyword evidence="1" id="KW-0732">Signal</keyword>
<feature type="chain" id="PRO_5045269862" description="Outer membrane lipoprotein-sorting protein" evidence="1">
    <location>
        <begin position="25"/>
        <end position="216"/>
    </location>
</feature>
<feature type="signal peptide" evidence="1">
    <location>
        <begin position="1"/>
        <end position="24"/>
    </location>
</feature>
<evidence type="ECO:0000313" key="3">
    <source>
        <dbReference type="Proteomes" id="UP001332192"/>
    </source>
</evidence>
<evidence type="ECO:0008006" key="4">
    <source>
        <dbReference type="Google" id="ProtNLM"/>
    </source>
</evidence>
<protein>
    <recommendedName>
        <fullName evidence="4">Outer membrane lipoprotein-sorting protein</fullName>
    </recommendedName>
</protein>
<name>A0ABZ1BVM3_9FIRM</name>
<evidence type="ECO:0000313" key="2">
    <source>
        <dbReference type="EMBL" id="WRP16653.1"/>
    </source>
</evidence>